<protein>
    <submittedName>
        <fullName evidence="4">Thiolase-like protein</fullName>
    </submittedName>
</protein>
<name>A0A5N5WYI3_9EURO</name>
<dbReference type="AlphaFoldDB" id="A0A5N5WYI3"/>
<dbReference type="Gene3D" id="3.40.47.10">
    <property type="match status" value="1"/>
</dbReference>
<dbReference type="Proteomes" id="UP000326565">
    <property type="component" value="Unassembled WGS sequence"/>
</dbReference>
<organism evidence="4 5">
    <name type="scientific">Aspergillus leporis</name>
    <dbReference type="NCBI Taxonomy" id="41062"/>
    <lineage>
        <taxon>Eukaryota</taxon>
        <taxon>Fungi</taxon>
        <taxon>Dikarya</taxon>
        <taxon>Ascomycota</taxon>
        <taxon>Pezizomycotina</taxon>
        <taxon>Eurotiomycetes</taxon>
        <taxon>Eurotiomycetidae</taxon>
        <taxon>Eurotiales</taxon>
        <taxon>Aspergillaceae</taxon>
        <taxon>Aspergillus</taxon>
        <taxon>Aspergillus subgen. Circumdati</taxon>
    </lineage>
</organism>
<evidence type="ECO:0000313" key="5">
    <source>
        <dbReference type="Proteomes" id="UP000326565"/>
    </source>
</evidence>
<dbReference type="EMBL" id="ML732255">
    <property type="protein sequence ID" value="KAB8072112.1"/>
    <property type="molecule type" value="Genomic_DNA"/>
</dbReference>
<dbReference type="PROSITE" id="PS52004">
    <property type="entry name" value="KS3_2"/>
    <property type="match status" value="1"/>
</dbReference>
<dbReference type="GO" id="GO:0044550">
    <property type="term" value="P:secondary metabolite biosynthetic process"/>
    <property type="evidence" value="ECO:0007669"/>
    <property type="project" value="UniProtKB-ARBA"/>
</dbReference>
<evidence type="ECO:0000259" key="3">
    <source>
        <dbReference type="PROSITE" id="PS52004"/>
    </source>
</evidence>
<dbReference type="InterPro" id="IPR016039">
    <property type="entry name" value="Thiolase-like"/>
</dbReference>
<evidence type="ECO:0000256" key="2">
    <source>
        <dbReference type="ARBA" id="ARBA00022553"/>
    </source>
</evidence>
<dbReference type="GO" id="GO:0004312">
    <property type="term" value="F:fatty acid synthase activity"/>
    <property type="evidence" value="ECO:0007669"/>
    <property type="project" value="TreeGrafter"/>
</dbReference>
<reference evidence="4 5" key="1">
    <citation type="submission" date="2019-04" db="EMBL/GenBank/DDBJ databases">
        <title>Friends and foes A comparative genomics study of 23 Aspergillus species from section Flavi.</title>
        <authorList>
            <consortium name="DOE Joint Genome Institute"/>
            <person name="Kjaerbolling I."/>
            <person name="Vesth T."/>
            <person name="Frisvad J.C."/>
            <person name="Nybo J.L."/>
            <person name="Theobald S."/>
            <person name="Kildgaard S."/>
            <person name="Isbrandt T."/>
            <person name="Kuo A."/>
            <person name="Sato A."/>
            <person name="Lyhne E.K."/>
            <person name="Kogle M.E."/>
            <person name="Wiebenga A."/>
            <person name="Kun R.S."/>
            <person name="Lubbers R.J."/>
            <person name="Makela M.R."/>
            <person name="Barry K."/>
            <person name="Chovatia M."/>
            <person name="Clum A."/>
            <person name="Daum C."/>
            <person name="Haridas S."/>
            <person name="He G."/>
            <person name="LaButti K."/>
            <person name="Lipzen A."/>
            <person name="Mondo S."/>
            <person name="Riley R."/>
            <person name="Salamov A."/>
            <person name="Simmons B.A."/>
            <person name="Magnuson J.K."/>
            <person name="Henrissat B."/>
            <person name="Mortensen U.H."/>
            <person name="Larsen T.O."/>
            <person name="Devries R.P."/>
            <person name="Grigoriev I.V."/>
            <person name="Machida M."/>
            <person name="Baker S.E."/>
            <person name="Andersen M.R."/>
        </authorList>
    </citation>
    <scope>NUCLEOTIDE SEQUENCE [LARGE SCALE GENOMIC DNA]</scope>
    <source>
        <strain evidence="4 5">CBS 151.66</strain>
    </source>
</reference>
<dbReference type="CDD" id="cd00833">
    <property type="entry name" value="PKS"/>
    <property type="match status" value="1"/>
</dbReference>
<dbReference type="InterPro" id="IPR050091">
    <property type="entry name" value="PKS_NRPS_Biosynth_Enz"/>
</dbReference>
<evidence type="ECO:0000313" key="4">
    <source>
        <dbReference type="EMBL" id="KAB8072112.1"/>
    </source>
</evidence>
<accession>A0A5N5WYI3</accession>
<dbReference type="SUPFAM" id="SSF53901">
    <property type="entry name" value="Thiolase-like"/>
    <property type="match status" value="1"/>
</dbReference>
<dbReference type="PANTHER" id="PTHR43775:SF18">
    <property type="entry name" value="ENZYME, PUTATIVE (JCVI)-RELATED"/>
    <property type="match status" value="1"/>
</dbReference>
<proteinExistence type="predicted"/>
<dbReference type="Pfam" id="PF00109">
    <property type="entry name" value="ketoacyl-synt"/>
    <property type="match status" value="1"/>
</dbReference>
<sequence>MANYGDLQIREPLDRASNHVIGIGRASIANRLSYSVNFKGPSATIDTACSGSMVALHLAVRALHNRESDSMIVATSNIFLNPDHTQEVSSLGQVHSSSGLCHTLDSAADGYIKSEAASSIIMKRLSDAIRDRDPIRAVIRGTASTRWTVSSSKSL</sequence>
<dbReference type="SMART" id="SM00825">
    <property type="entry name" value="PKS_KS"/>
    <property type="match status" value="1"/>
</dbReference>
<evidence type="ECO:0000256" key="1">
    <source>
        <dbReference type="ARBA" id="ARBA00022450"/>
    </source>
</evidence>
<dbReference type="InterPro" id="IPR014030">
    <property type="entry name" value="Ketoacyl_synth_N"/>
</dbReference>
<keyword evidence="1" id="KW-0596">Phosphopantetheine</keyword>
<dbReference type="InterPro" id="IPR020841">
    <property type="entry name" value="PKS_Beta-ketoAc_synthase_dom"/>
</dbReference>
<keyword evidence="5" id="KW-1185">Reference proteome</keyword>
<gene>
    <name evidence="4" type="ORF">BDV29DRAFT_178073</name>
</gene>
<dbReference type="GO" id="GO:0006633">
    <property type="term" value="P:fatty acid biosynthetic process"/>
    <property type="evidence" value="ECO:0007669"/>
    <property type="project" value="TreeGrafter"/>
</dbReference>
<dbReference type="PANTHER" id="PTHR43775">
    <property type="entry name" value="FATTY ACID SYNTHASE"/>
    <property type="match status" value="1"/>
</dbReference>
<feature type="domain" description="Ketosynthase family 3 (KS3)" evidence="3">
    <location>
        <begin position="1"/>
        <end position="155"/>
    </location>
</feature>
<keyword evidence="2" id="KW-0597">Phosphoprotein</keyword>
<dbReference type="OrthoDB" id="4506220at2759"/>